<comment type="caution">
    <text evidence="7">The sequence shown here is derived from an EMBL/GenBank/DDBJ whole genome shotgun (WGS) entry which is preliminary data.</text>
</comment>
<accession>A0A2G5U4X6</accession>
<keyword evidence="8" id="KW-1185">Reference proteome</keyword>
<dbReference type="EMBL" id="PDUG01000004">
    <property type="protein sequence ID" value="PIC34577.1"/>
    <property type="molecule type" value="Genomic_DNA"/>
</dbReference>
<evidence type="ECO:0000256" key="2">
    <source>
        <dbReference type="ARBA" id="ARBA00006803"/>
    </source>
</evidence>
<gene>
    <name evidence="7" type="primary">Cni-sre-14</name>
    <name evidence="7" type="synonym">Cnig_chr_IV.g14188</name>
    <name evidence="7" type="ORF">B9Z55_014188</name>
</gene>
<organism evidence="7 8">
    <name type="scientific">Caenorhabditis nigoni</name>
    <dbReference type="NCBI Taxonomy" id="1611254"/>
    <lineage>
        <taxon>Eukaryota</taxon>
        <taxon>Metazoa</taxon>
        <taxon>Ecdysozoa</taxon>
        <taxon>Nematoda</taxon>
        <taxon>Chromadorea</taxon>
        <taxon>Rhabditida</taxon>
        <taxon>Rhabditina</taxon>
        <taxon>Rhabditomorpha</taxon>
        <taxon>Rhabditoidea</taxon>
        <taxon>Rhabditidae</taxon>
        <taxon>Peloderinae</taxon>
        <taxon>Caenorhabditis</taxon>
    </lineage>
</organism>
<evidence type="ECO:0000313" key="7">
    <source>
        <dbReference type="EMBL" id="PIC34577.1"/>
    </source>
</evidence>
<keyword evidence="4 6" id="KW-1133">Transmembrane helix</keyword>
<feature type="transmembrane region" description="Helical" evidence="6">
    <location>
        <begin position="247"/>
        <end position="273"/>
    </location>
</feature>
<dbReference type="Proteomes" id="UP000230233">
    <property type="component" value="Chromosome IV"/>
</dbReference>
<evidence type="ECO:0000256" key="5">
    <source>
        <dbReference type="ARBA" id="ARBA00023136"/>
    </source>
</evidence>
<feature type="transmembrane region" description="Helical" evidence="6">
    <location>
        <begin position="163"/>
        <end position="182"/>
    </location>
</feature>
<feature type="transmembrane region" description="Helical" evidence="6">
    <location>
        <begin position="105"/>
        <end position="126"/>
    </location>
</feature>
<feature type="transmembrane region" description="Helical" evidence="6">
    <location>
        <begin position="16"/>
        <end position="39"/>
    </location>
</feature>
<dbReference type="PANTHER" id="PTHR47518:SF6">
    <property type="entry name" value="SERPENTINE RECEPTOR, CLASS E (EPSILON)"/>
    <property type="match status" value="1"/>
</dbReference>
<feature type="transmembrane region" description="Helical" evidence="6">
    <location>
        <begin position="135"/>
        <end position="157"/>
    </location>
</feature>
<dbReference type="Pfam" id="PF03125">
    <property type="entry name" value="Sre"/>
    <property type="match status" value="1"/>
</dbReference>
<dbReference type="InterPro" id="IPR052854">
    <property type="entry name" value="Serpentine_rcpt_epsilon"/>
</dbReference>
<sequence length="346" mass="40353">MILSFNYTAAKQDDSLEHFCLGFVIVIVVNIISILYYILNVWIDIRIGKFDTNVLKIHQFIYITCPIGSVVLIAQKLMILFEMPGGYAYENQNFQFLHHLRTSTVFPGLICLTAFVIERFCATYLAKDYEQKNRWWIGILIGIGLYTVGGLLAYSLALFATSLYHTIFLLVLSLTSCMGNVLNYKINSKYLNSCQRNASGKYSLTERYQISDNIHFAFFFTRFASSIFFFTILCPLLMLAASLDIPWFYRNLCITLFELSYSVYTIFTPYIIYKFNIRWQQEFRRLVSRFTSRFRSKRIDVTTEPCADGSNVNLRNTFGIEMNIDIKRQSDTYFEQLKMSWNVPPI</sequence>
<proteinExistence type="inferred from homology"/>
<comment type="subcellular location">
    <subcellularLocation>
        <location evidence="1">Membrane</location>
        <topology evidence="1">Multi-pass membrane protein</topology>
    </subcellularLocation>
</comment>
<dbReference type="GO" id="GO:0007606">
    <property type="term" value="P:sensory perception of chemical stimulus"/>
    <property type="evidence" value="ECO:0007669"/>
    <property type="project" value="InterPro"/>
</dbReference>
<dbReference type="GO" id="GO:0016020">
    <property type="term" value="C:membrane"/>
    <property type="evidence" value="ECO:0007669"/>
    <property type="project" value="UniProtKB-SubCell"/>
</dbReference>
<dbReference type="AlphaFoldDB" id="A0A2G5U4X6"/>
<feature type="transmembrane region" description="Helical" evidence="6">
    <location>
        <begin position="216"/>
        <end position="241"/>
    </location>
</feature>
<comment type="similarity">
    <text evidence="2">Belongs to the nematode receptor-like protein sre family.</text>
</comment>
<name>A0A2G5U4X6_9PELO</name>
<evidence type="ECO:0000256" key="1">
    <source>
        <dbReference type="ARBA" id="ARBA00004141"/>
    </source>
</evidence>
<keyword evidence="3 6" id="KW-0812">Transmembrane</keyword>
<dbReference type="OrthoDB" id="5816458at2759"/>
<protein>
    <submittedName>
        <fullName evidence="7">Uncharacterized protein</fullName>
    </submittedName>
</protein>
<evidence type="ECO:0000256" key="6">
    <source>
        <dbReference type="SAM" id="Phobius"/>
    </source>
</evidence>
<reference evidence="8" key="1">
    <citation type="submission" date="2017-10" db="EMBL/GenBank/DDBJ databases">
        <title>Rapid genome shrinkage in a self-fertile nematode reveals novel sperm competition proteins.</title>
        <authorList>
            <person name="Yin D."/>
            <person name="Schwarz E.M."/>
            <person name="Thomas C.G."/>
            <person name="Felde R.L."/>
            <person name="Korf I.F."/>
            <person name="Cutter A.D."/>
            <person name="Schartner C.M."/>
            <person name="Ralston E.J."/>
            <person name="Meyer B.J."/>
            <person name="Haag E.S."/>
        </authorList>
    </citation>
    <scope>NUCLEOTIDE SEQUENCE [LARGE SCALE GENOMIC DNA]</scope>
    <source>
        <strain evidence="8">JU1422</strain>
    </source>
</reference>
<keyword evidence="5 6" id="KW-0472">Membrane</keyword>
<dbReference type="InterPro" id="IPR004151">
    <property type="entry name" value="7TM_GPCR_serpentine_rcpt_Sre"/>
</dbReference>
<evidence type="ECO:0000313" key="8">
    <source>
        <dbReference type="Proteomes" id="UP000230233"/>
    </source>
</evidence>
<dbReference type="PANTHER" id="PTHR47518">
    <property type="entry name" value="SERPENTINE RECEPTOR CLASS EPSILON-13-RELATED"/>
    <property type="match status" value="1"/>
</dbReference>
<evidence type="ECO:0000256" key="4">
    <source>
        <dbReference type="ARBA" id="ARBA00022989"/>
    </source>
</evidence>
<evidence type="ECO:0000256" key="3">
    <source>
        <dbReference type="ARBA" id="ARBA00022692"/>
    </source>
</evidence>
<feature type="transmembrane region" description="Helical" evidence="6">
    <location>
        <begin position="60"/>
        <end position="81"/>
    </location>
</feature>